<dbReference type="PANTHER" id="PTHR30558">
    <property type="entry name" value="EXBD MEMBRANE COMPONENT OF PMF-DRIVEN MACROMOLECULE IMPORT SYSTEM"/>
    <property type="match status" value="1"/>
</dbReference>
<feature type="transmembrane region" description="Helical" evidence="8">
    <location>
        <begin position="16"/>
        <end position="36"/>
    </location>
</feature>
<dbReference type="GO" id="GO:0015031">
    <property type="term" value="P:protein transport"/>
    <property type="evidence" value="ECO:0007669"/>
    <property type="project" value="UniProtKB-KW"/>
</dbReference>
<evidence type="ECO:0000256" key="5">
    <source>
        <dbReference type="ARBA" id="ARBA00022989"/>
    </source>
</evidence>
<keyword evidence="3" id="KW-1003">Cell membrane</keyword>
<dbReference type="PANTHER" id="PTHR30558:SF3">
    <property type="entry name" value="BIOPOLYMER TRANSPORT PROTEIN EXBD-RELATED"/>
    <property type="match status" value="1"/>
</dbReference>
<sequence length="135" mass="14490">MNFRQRLAHDEPEINLIPLIDILLVILIFLAATTSFHRLQQLNINLPQAAAEPITADPLVIAISQDGMVALGTDLLEGTNVQDLVASLQKATAAQTDPLLLINADALAPHQAVIRVMEAARLAGIRQVSFATQGP</sequence>
<evidence type="ECO:0000256" key="3">
    <source>
        <dbReference type="ARBA" id="ARBA00022475"/>
    </source>
</evidence>
<dbReference type="Gene3D" id="3.30.420.270">
    <property type="match status" value="1"/>
</dbReference>
<keyword evidence="5 8" id="KW-1133">Transmembrane helix</keyword>
<dbReference type="InterPro" id="IPR003400">
    <property type="entry name" value="ExbD"/>
</dbReference>
<dbReference type="GO" id="GO:0022857">
    <property type="term" value="F:transmembrane transporter activity"/>
    <property type="evidence" value="ECO:0007669"/>
    <property type="project" value="InterPro"/>
</dbReference>
<dbReference type="GO" id="GO:0005886">
    <property type="term" value="C:plasma membrane"/>
    <property type="evidence" value="ECO:0007669"/>
    <property type="project" value="UniProtKB-SubCell"/>
</dbReference>
<dbReference type="RefSeq" id="WP_185779936.1">
    <property type="nucleotide sequence ID" value="NZ_JACJUU010000007.1"/>
</dbReference>
<evidence type="ECO:0000256" key="6">
    <source>
        <dbReference type="ARBA" id="ARBA00023136"/>
    </source>
</evidence>
<protein>
    <submittedName>
        <fullName evidence="9">Biopolymer transporter ExbD</fullName>
    </submittedName>
</protein>
<comment type="similarity">
    <text evidence="2 7">Belongs to the ExbD/TolR family.</text>
</comment>
<evidence type="ECO:0000313" key="10">
    <source>
        <dbReference type="Proteomes" id="UP000545386"/>
    </source>
</evidence>
<evidence type="ECO:0000256" key="2">
    <source>
        <dbReference type="ARBA" id="ARBA00005811"/>
    </source>
</evidence>
<comment type="subcellular location">
    <subcellularLocation>
        <location evidence="1">Cell membrane</location>
        <topology evidence="1">Single-pass membrane protein</topology>
    </subcellularLocation>
    <subcellularLocation>
        <location evidence="7">Cell membrane</location>
        <topology evidence="7">Single-pass type II membrane protein</topology>
    </subcellularLocation>
</comment>
<evidence type="ECO:0000256" key="8">
    <source>
        <dbReference type="SAM" id="Phobius"/>
    </source>
</evidence>
<evidence type="ECO:0000256" key="4">
    <source>
        <dbReference type="ARBA" id="ARBA00022692"/>
    </source>
</evidence>
<keyword evidence="7" id="KW-0813">Transport</keyword>
<organism evidence="9 10">
    <name type="scientific">Pusillimonas minor</name>
    <dbReference type="NCBI Taxonomy" id="2697024"/>
    <lineage>
        <taxon>Bacteria</taxon>
        <taxon>Pseudomonadati</taxon>
        <taxon>Pseudomonadota</taxon>
        <taxon>Betaproteobacteria</taxon>
        <taxon>Burkholderiales</taxon>
        <taxon>Alcaligenaceae</taxon>
        <taxon>Pusillimonas</taxon>
    </lineage>
</organism>
<keyword evidence="7" id="KW-0653">Protein transport</keyword>
<dbReference type="Proteomes" id="UP000545386">
    <property type="component" value="Unassembled WGS sequence"/>
</dbReference>
<dbReference type="AlphaFoldDB" id="A0A842HTV4"/>
<keyword evidence="6 8" id="KW-0472">Membrane</keyword>
<evidence type="ECO:0000256" key="1">
    <source>
        <dbReference type="ARBA" id="ARBA00004162"/>
    </source>
</evidence>
<reference evidence="9 10" key="1">
    <citation type="submission" date="2020-08" db="EMBL/GenBank/DDBJ databases">
        <title>Paraeoetvoesia sp. YC-7-48 draft genome sequence.</title>
        <authorList>
            <person name="Yao L."/>
        </authorList>
    </citation>
    <scope>NUCLEOTIDE SEQUENCE [LARGE SCALE GENOMIC DNA]</scope>
    <source>
        <strain evidence="10">YC-7-48</strain>
    </source>
</reference>
<keyword evidence="10" id="KW-1185">Reference proteome</keyword>
<evidence type="ECO:0000313" key="9">
    <source>
        <dbReference type="EMBL" id="MBC2770245.1"/>
    </source>
</evidence>
<name>A0A842HTV4_9BURK</name>
<proteinExistence type="inferred from homology"/>
<gene>
    <name evidence="9" type="ORF">GTU67_10025</name>
</gene>
<accession>A0A842HTV4</accession>
<keyword evidence="4 7" id="KW-0812">Transmembrane</keyword>
<dbReference type="Pfam" id="PF02472">
    <property type="entry name" value="ExbD"/>
    <property type="match status" value="1"/>
</dbReference>
<comment type="caution">
    <text evidence="9">The sequence shown here is derived from an EMBL/GenBank/DDBJ whole genome shotgun (WGS) entry which is preliminary data.</text>
</comment>
<dbReference type="EMBL" id="JACJUU010000007">
    <property type="protein sequence ID" value="MBC2770245.1"/>
    <property type="molecule type" value="Genomic_DNA"/>
</dbReference>
<evidence type="ECO:0000256" key="7">
    <source>
        <dbReference type="RuleBase" id="RU003879"/>
    </source>
</evidence>